<dbReference type="Pfam" id="PF00271">
    <property type="entry name" value="Helicase_C"/>
    <property type="match status" value="1"/>
</dbReference>
<keyword evidence="2 6" id="KW-0378">Hydrolase</keyword>
<evidence type="ECO:0000256" key="7">
    <source>
        <dbReference type="RuleBase" id="RU365068"/>
    </source>
</evidence>
<comment type="function">
    <text evidence="7">RNA helicase.</text>
</comment>
<dbReference type="CDD" id="cd18787">
    <property type="entry name" value="SF2_C_DEAD"/>
    <property type="match status" value="1"/>
</dbReference>
<comment type="domain">
    <text evidence="7">The Q motif is unique to and characteristic of the DEAD box family of RNA helicases and controls ATP binding and hydrolysis.</text>
</comment>
<dbReference type="EC" id="3.6.4.13" evidence="7"/>
<dbReference type="SUPFAM" id="SSF52540">
    <property type="entry name" value="P-loop containing nucleoside triphosphate hydrolases"/>
    <property type="match status" value="2"/>
</dbReference>
<protein>
    <recommendedName>
        <fullName evidence="7">ATP-dependent RNA helicase</fullName>
        <ecNumber evidence="7">3.6.4.13</ecNumber>
    </recommendedName>
</protein>
<evidence type="ECO:0000256" key="3">
    <source>
        <dbReference type="ARBA" id="ARBA00022806"/>
    </source>
</evidence>
<dbReference type="STRING" id="341454.A0A4S2N6M8"/>
<dbReference type="SMART" id="SM00490">
    <property type="entry name" value="HELICc"/>
    <property type="match status" value="1"/>
</dbReference>
<dbReference type="PANTHER" id="PTHR24031">
    <property type="entry name" value="RNA HELICASE"/>
    <property type="match status" value="1"/>
</dbReference>
<dbReference type="AlphaFoldDB" id="A0A4S2N6M8"/>
<feature type="compositionally biased region" description="Basic and acidic residues" evidence="8">
    <location>
        <begin position="9"/>
        <end position="18"/>
    </location>
</feature>
<dbReference type="PROSITE" id="PS51192">
    <property type="entry name" value="HELICASE_ATP_BIND_1"/>
    <property type="match status" value="1"/>
</dbReference>
<evidence type="ECO:0000313" key="11">
    <source>
        <dbReference type="EMBL" id="TGZ84982.1"/>
    </source>
</evidence>
<dbReference type="SMART" id="SM00487">
    <property type="entry name" value="DEXDc"/>
    <property type="match status" value="1"/>
</dbReference>
<feature type="compositionally biased region" description="Basic and acidic residues" evidence="8">
    <location>
        <begin position="26"/>
        <end position="39"/>
    </location>
</feature>
<keyword evidence="4 6" id="KW-0067">ATP-binding</keyword>
<accession>A0A4S2N6M8</accession>
<dbReference type="Proteomes" id="UP000298138">
    <property type="component" value="Unassembled WGS sequence"/>
</dbReference>
<dbReference type="Pfam" id="PF00270">
    <property type="entry name" value="DEAD"/>
    <property type="match status" value="1"/>
</dbReference>
<dbReference type="EMBL" id="ML220112">
    <property type="protein sequence ID" value="TGZ84982.1"/>
    <property type="molecule type" value="Genomic_DNA"/>
</dbReference>
<evidence type="ECO:0000256" key="8">
    <source>
        <dbReference type="SAM" id="MobiDB-lite"/>
    </source>
</evidence>
<feature type="domain" description="Helicase ATP-binding" evidence="9">
    <location>
        <begin position="235"/>
        <end position="451"/>
    </location>
</feature>
<sequence>MGTIAQISSERESPEVEKKKSKKRKRSEEEEGKVKERKEKDKKRKEKKEKKEKEKKKEKTKKNEGTNDDRTASPADSSPPTTTTEPTPSSPSSKLTKKPKLTDPPTPPPEIDDASTPSGHSHILAKLRKSLARTALLQSAASTTEPAPEILTLDTPINASGLQPVPQPVLPIPSTTGISLTSSLPEWLRSPITVSSSATKPLDSIPGLDTKLKAKLHSQGITDAFAVQAAVLPLLLPSMHTGDVCISAATGSGKTLSYLLPVLQSLLPRVVVRLRAILVVPTRELVTQVHNTLITLSAGTGIKIGTAIGSRSLASEQSSLVTFDSDDIDPNTGAPRARSLVDVLITTPGRLVEHIRSTLGFELQFLRWLVVDEADRLLAQSFQEWVSVVIGGIEAAKMAAEEKNAVVGGVDVRDLGLRPMKMDVRKVVLSATMTRDVGKLAELQLREPALVVVEASGQGENGEVERGDGAMAEESYTLPTSLREAMLPIDDGGYKPLALLYLITQHGLIKGFNPLDSPSDGDNTPSTTANDGGVLIFTRSNESATRLSALLTTVAPTLEPITGLITGEMPKKRRERQLKGFRKGECQVLICSDLISRGLDLPNVAHIINYDVPPSVQAYVHRVGRTARAGKDGTAWTLVERKEGRWFMNVIGGKGKKEAEERRVMVKRAEGREVEKVMIVWDGEGEGVRGRYESVLEGGG</sequence>
<evidence type="ECO:0000256" key="1">
    <source>
        <dbReference type="ARBA" id="ARBA00022741"/>
    </source>
</evidence>
<reference evidence="11 12" key="1">
    <citation type="submission" date="2019-04" db="EMBL/GenBank/DDBJ databases">
        <title>Comparative genomics and transcriptomics to analyze fruiting body development in filamentous ascomycetes.</title>
        <authorList>
            <consortium name="DOE Joint Genome Institute"/>
            <person name="Lutkenhaus R."/>
            <person name="Traeger S."/>
            <person name="Breuer J."/>
            <person name="Kuo A."/>
            <person name="Lipzen A."/>
            <person name="Pangilinan J."/>
            <person name="Dilworth D."/>
            <person name="Sandor L."/>
            <person name="Poggeler S."/>
            <person name="Barry K."/>
            <person name="Grigoriev I.V."/>
            <person name="Nowrousian M."/>
        </authorList>
    </citation>
    <scope>NUCLEOTIDE SEQUENCE [LARGE SCALE GENOMIC DNA]</scope>
    <source>
        <strain evidence="11 12">CBS 389.68</strain>
    </source>
</reference>
<dbReference type="PROSITE" id="PS51194">
    <property type="entry name" value="HELICASE_CTER"/>
    <property type="match status" value="1"/>
</dbReference>
<evidence type="ECO:0000313" key="12">
    <source>
        <dbReference type="Proteomes" id="UP000298138"/>
    </source>
</evidence>
<evidence type="ECO:0000259" key="9">
    <source>
        <dbReference type="PROSITE" id="PS51192"/>
    </source>
</evidence>
<name>A0A4S2N6M8_9PEZI</name>
<evidence type="ECO:0000256" key="6">
    <source>
        <dbReference type="RuleBase" id="RU000492"/>
    </source>
</evidence>
<dbReference type="Gene3D" id="3.40.50.300">
    <property type="entry name" value="P-loop containing nucleotide triphosphate hydrolases"/>
    <property type="match status" value="2"/>
</dbReference>
<dbReference type="GO" id="GO:0005524">
    <property type="term" value="F:ATP binding"/>
    <property type="evidence" value="ECO:0007669"/>
    <property type="project" value="UniProtKB-UniRule"/>
</dbReference>
<dbReference type="GO" id="GO:0003723">
    <property type="term" value="F:RNA binding"/>
    <property type="evidence" value="ECO:0007669"/>
    <property type="project" value="UniProtKB-UniRule"/>
</dbReference>
<dbReference type="FunCoup" id="A0A4S2N6M8">
    <property type="interactions" value="854"/>
</dbReference>
<feature type="compositionally biased region" description="Low complexity" evidence="8">
    <location>
        <begin position="72"/>
        <end position="94"/>
    </location>
</feature>
<keyword evidence="3 6" id="KW-0347">Helicase</keyword>
<evidence type="ECO:0000256" key="4">
    <source>
        <dbReference type="ARBA" id="ARBA00022840"/>
    </source>
</evidence>
<organism evidence="11 12">
    <name type="scientific">Ascodesmis nigricans</name>
    <dbReference type="NCBI Taxonomy" id="341454"/>
    <lineage>
        <taxon>Eukaryota</taxon>
        <taxon>Fungi</taxon>
        <taxon>Dikarya</taxon>
        <taxon>Ascomycota</taxon>
        <taxon>Pezizomycotina</taxon>
        <taxon>Pezizomycetes</taxon>
        <taxon>Pezizales</taxon>
        <taxon>Ascodesmidaceae</taxon>
        <taxon>Ascodesmis</taxon>
    </lineage>
</organism>
<evidence type="ECO:0000256" key="2">
    <source>
        <dbReference type="ARBA" id="ARBA00022801"/>
    </source>
</evidence>
<feature type="compositionally biased region" description="Basic and acidic residues" evidence="8">
    <location>
        <begin position="49"/>
        <end position="71"/>
    </location>
</feature>
<dbReference type="InterPro" id="IPR014001">
    <property type="entry name" value="Helicase_ATP-bd"/>
</dbReference>
<evidence type="ECO:0000259" key="10">
    <source>
        <dbReference type="PROSITE" id="PS51194"/>
    </source>
</evidence>
<feature type="domain" description="Helicase C-terminal" evidence="10">
    <location>
        <begin position="520"/>
        <end position="670"/>
    </location>
</feature>
<dbReference type="GO" id="GO:0003724">
    <property type="term" value="F:RNA helicase activity"/>
    <property type="evidence" value="ECO:0007669"/>
    <property type="project" value="UniProtKB-EC"/>
</dbReference>
<dbReference type="CDD" id="cd17956">
    <property type="entry name" value="DEADc_DDX51"/>
    <property type="match status" value="1"/>
</dbReference>
<dbReference type="GO" id="GO:0016787">
    <property type="term" value="F:hydrolase activity"/>
    <property type="evidence" value="ECO:0007669"/>
    <property type="project" value="UniProtKB-KW"/>
</dbReference>
<comment type="similarity">
    <text evidence="6">Belongs to the DEAD box helicase family.</text>
</comment>
<keyword evidence="5 7" id="KW-0694">RNA-binding</keyword>
<keyword evidence="1 6" id="KW-0547">Nucleotide-binding</keyword>
<dbReference type="InterPro" id="IPR001650">
    <property type="entry name" value="Helicase_C-like"/>
</dbReference>
<gene>
    <name evidence="11" type="ORF">EX30DRAFT_360926</name>
</gene>
<dbReference type="InterPro" id="IPR011545">
    <property type="entry name" value="DEAD/DEAH_box_helicase_dom"/>
</dbReference>
<dbReference type="OrthoDB" id="3370at2759"/>
<evidence type="ECO:0000256" key="5">
    <source>
        <dbReference type="ARBA" id="ARBA00022884"/>
    </source>
</evidence>
<dbReference type="InterPro" id="IPR000629">
    <property type="entry name" value="RNA-helicase_DEAD-box_CS"/>
</dbReference>
<dbReference type="PROSITE" id="PS00039">
    <property type="entry name" value="DEAD_ATP_HELICASE"/>
    <property type="match status" value="1"/>
</dbReference>
<dbReference type="InterPro" id="IPR027417">
    <property type="entry name" value="P-loop_NTPase"/>
</dbReference>
<proteinExistence type="inferred from homology"/>
<comment type="catalytic activity">
    <reaction evidence="7">
        <text>ATP + H2O = ADP + phosphate + H(+)</text>
        <dbReference type="Rhea" id="RHEA:13065"/>
        <dbReference type="ChEBI" id="CHEBI:15377"/>
        <dbReference type="ChEBI" id="CHEBI:15378"/>
        <dbReference type="ChEBI" id="CHEBI:30616"/>
        <dbReference type="ChEBI" id="CHEBI:43474"/>
        <dbReference type="ChEBI" id="CHEBI:456216"/>
        <dbReference type="EC" id="3.6.4.13"/>
    </reaction>
</comment>
<feature type="region of interest" description="Disordered" evidence="8">
    <location>
        <begin position="1"/>
        <end position="119"/>
    </location>
</feature>
<keyword evidence="12" id="KW-1185">Reference proteome</keyword>
<dbReference type="InParanoid" id="A0A4S2N6M8"/>